<comment type="subcellular location">
    <subcellularLocation>
        <location evidence="1">Membrane</location>
        <topology evidence="1">Multi-pass membrane protein</topology>
    </subcellularLocation>
</comment>
<comment type="caution">
    <text evidence="5">The sequence shown here is derived from an EMBL/GenBank/DDBJ whole genome shotgun (WGS) entry which is preliminary data.</text>
</comment>
<dbReference type="GO" id="GO:0016020">
    <property type="term" value="C:membrane"/>
    <property type="evidence" value="ECO:0007669"/>
    <property type="project" value="UniProtKB-SubCell"/>
</dbReference>
<dbReference type="AlphaFoldDB" id="A0A0N1F328"/>
<dbReference type="OrthoDB" id="9814012at2"/>
<reference evidence="5 6" key="1">
    <citation type="submission" date="2015-07" db="EMBL/GenBank/DDBJ databases">
        <title>Whole genome sequencing of Bosea vaviloviae isolated from cave pool.</title>
        <authorList>
            <person name="Tan N.E.H."/>
            <person name="Lee Y.P."/>
            <person name="Gan H.M."/>
            <person name="Barton H."/>
            <person name="Savka M.A."/>
        </authorList>
    </citation>
    <scope>NUCLEOTIDE SEQUENCE [LARGE SCALE GENOMIC DNA]</scope>
    <source>
        <strain evidence="5 6">SD260</strain>
    </source>
</reference>
<evidence type="ECO:0000256" key="4">
    <source>
        <dbReference type="ARBA" id="ARBA00023136"/>
    </source>
</evidence>
<keyword evidence="3" id="KW-1133">Transmembrane helix</keyword>
<evidence type="ECO:0000313" key="5">
    <source>
        <dbReference type="EMBL" id="KPH79138.1"/>
    </source>
</evidence>
<proteinExistence type="predicted"/>
<organism evidence="5 6">
    <name type="scientific">Bosea vaviloviae</name>
    <dbReference type="NCBI Taxonomy" id="1526658"/>
    <lineage>
        <taxon>Bacteria</taxon>
        <taxon>Pseudomonadati</taxon>
        <taxon>Pseudomonadota</taxon>
        <taxon>Alphaproteobacteria</taxon>
        <taxon>Hyphomicrobiales</taxon>
        <taxon>Boseaceae</taxon>
        <taxon>Bosea</taxon>
    </lineage>
</organism>
<dbReference type="Proteomes" id="UP000037822">
    <property type="component" value="Unassembled WGS sequence"/>
</dbReference>
<keyword evidence="4" id="KW-0472">Membrane</keyword>
<protein>
    <recommendedName>
        <fullName evidence="7">MtN3 and saliva related transmembrane protein</fullName>
    </recommendedName>
</protein>
<sequence>MSPASIEILGFAAAALTSLCWLPQAWRTIRTRDTKAISLWTQSLFAAGTALWLSYGLHIGSWPVIAANALTLGLVLLILSMKLRFG</sequence>
<evidence type="ECO:0000256" key="3">
    <source>
        <dbReference type="ARBA" id="ARBA00022989"/>
    </source>
</evidence>
<dbReference type="InterPro" id="IPR047662">
    <property type="entry name" value="SemiSWEET"/>
</dbReference>
<accession>A0A0N1F328</accession>
<gene>
    <name evidence="5" type="ORF">AE618_20180</name>
</gene>
<dbReference type="PATRIC" id="fig|1526658.3.peg.605"/>
<dbReference type="NCBIfam" id="NF037968">
    <property type="entry name" value="SemiSWEET_2"/>
    <property type="match status" value="1"/>
</dbReference>
<dbReference type="RefSeq" id="WP_156330388.1">
    <property type="nucleotide sequence ID" value="NZ_LGSZ01000052.1"/>
</dbReference>
<dbReference type="GO" id="GO:0051119">
    <property type="term" value="F:sugar transmembrane transporter activity"/>
    <property type="evidence" value="ECO:0007669"/>
    <property type="project" value="InterPro"/>
</dbReference>
<evidence type="ECO:0000256" key="2">
    <source>
        <dbReference type="ARBA" id="ARBA00022692"/>
    </source>
</evidence>
<name>A0A0N1F328_9HYPH</name>
<evidence type="ECO:0000313" key="6">
    <source>
        <dbReference type="Proteomes" id="UP000037822"/>
    </source>
</evidence>
<dbReference type="InterPro" id="IPR006603">
    <property type="entry name" value="PQ-loop_rpt"/>
</dbReference>
<evidence type="ECO:0008006" key="7">
    <source>
        <dbReference type="Google" id="ProtNLM"/>
    </source>
</evidence>
<evidence type="ECO:0000256" key="1">
    <source>
        <dbReference type="ARBA" id="ARBA00004141"/>
    </source>
</evidence>
<keyword evidence="6" id="KW-1185">Reference proteome</keyword>
<dbReference type="Gene3D" id="1.20.1280.290">
    <property type="match status" value="1"/>
</dbReference>
<dbReference type="EMBL" id="LGSZ01000052">
    <property type="protein sequence ID" value="KPH79138.1"/>
    <property type="molecule type" value="Genomic_DNA"/>
</dbReference>
<dbReference type="Pfam" id="PF04193">
    <property type="entry name" value="PQ-loop"/>
    <property type="match status" value="1"/>
</dbReference>
<keyword evidence="2" id="KW-0812">Transmembrane</keyword>